<dbReference type="InterPro" id="IPR027417">
    <property type="entry name" value="P-loop_NTPase"/>
</dbReference>
<sequence>MRIARLRMQRFRGFADETLVFVRHSVIAGESRAGRTDIVEALRRVLDPRSTRNRVNPLDIYQGESAGGEEPVLTEVEATLLELGTELEDLLWQHITMFNPKTGALATLADAWIAVRGISLCYRARYDADTDQGEHWVDYTHFSTPSDGDVRRVRTVERQALPVLFLRSGSPLQVTADGTLRALIEEAAEGDLAEALAGLDNDVRSATSAFSQSAPVTEGIVRVLQGGARELLGINGSECVQLVPEDGTLAGLLRTLEPVISLDSAGPLPTRSHGSTAEQVLSTAEAVATAVARSDQVVVIADDFGDRLDAAAAEYLAQRLQRAASQVILTTRRSEVVRAFPAEELLRLTRHGGARRCHRLSVPNKEERIRRRLILDQLVAAVTAKTVVLMEGPTDVEGFGAVAGRMARTEEQLPSLAAHGTRLVCPPGSDGGKSRLPGLAALALAIGFRVRVVLDGDKSGIDEMIAALPDGIEQILVLPKGVAVEAALMRGISPQTLRAAIDELTASGELPAVPDGVPENELAQYLIGKSPFKKYGLHAPWVDVLADIPPLARQVVETLCAPAGQNKRLDLPDTGVHE</sequence>
<name>A0A829PZL9_9MYCO</name>
<gene>
    <name evidence="2" type="ORF">I543_2762</name>
</gene>
<keyword evidence="1" id="KW-0742">SOS response</keyword>
<dbReference type="GO" id="GO:0006302">
    <property type="term" value="P:double-strand break repair"/>
    <property type="evidence" value="ECO:0007669"/>
    <property type="project" value="TreeGrafter"/>
</dbReference>
<evidence type="ECO:0000313" key="3">
    <source>
        <dbReference type="Proteomes" id="UP000020103"/>
    </source>
</evidence>
<dbReference type="AlphaFoldDB" id="A0A829PZL9"/>
<comment type="caution">
    <text evidence="2">The sequence shown here is derived from an EMBL/GenBank/DDBJ whole genome shotgun (WGS) entry which is preliminary data.</text>
</comment>
<proteinExistence type="predicted"/>
<evidence type="ECO:0000256" key="1">
    <source>
        <dbReference type="ARBA" id="ARBA00023236"/>
    </source>
</evidence>
<protein>
    <submittedName>
        <fullName evidence="2">Uncharacterized protein</fullName>
    </submittedName>
</protein>
<keyword evidence="1" id="KW-0227">DNA damage</keyword>
<dbReference type="GO" id="GO:0009432">
    <property type="term" value="P:SOS response"/>
    <property type="evidence" value="ECO:0007669"/>
    <property type="project" value="UniProtKB-KW"/>
</dbReference>
<accession>A0A829PZL9</accession>
<dbReference type="PANTHER" id="PTHR32182:SF22">
    <property type="entry name" value="ATP-DEPENDENT ENDONUCLEASE, OLD FAMILY-RELATED"/>
    <property type="match status" value="1"/>
</dbReference>
<organism evidence="2 3">
    <name type="scientific">Mycobacteroides abscessus 21</name>
    <dbReference type="NCBI Taxonomy" id="1299324"/>
    <lineage>
        <taxon>Bacteria</taxon>
        <taxon>Bacillati</taxon>
        <taxon>Actinomycetota</taxon>
        <taxon>Actinomycetes</taxon>
        <taxon>Mycobacteriales</taxon>
        <taxon>Mycobacteriaceae</taxon>
        <taxon>Mycobacteroides</taxon>
        <taxon>Mycobacteroides abscessus</taxon>
    </lineage>
</organism>
<dbReference type="GO" id="GO:0000731">
    <property type="term" value="P:DNA synthesis involved in DNA repair"/>
    <property type="evidence" value="ECO:0007669"/>
    <property type="project" value="TreeGrafter"/>
</dbReference>
<dbReference type="SUPFAM" id="SSF52540">
    <property type="entry name" value="P-loop containing nucleoside triphosphate hydrolases"/>
    <property type="match status" value="1"/>
</dbReference>
<reference evidence="2 3" key="1">
    <citation type="submission" date="2013-12" db="EMBL/GenBank/DDBJ databases">
        <authorList>
            <person name="Madinger N."/>
            <person name="Lenaerts A."/>
            <person name="Ordway D."/>
            <person name="DeGroote M.A."/>
            <person name="Parker T."/>
            <person name="Sizemore C."/>
            <person name="Tallon L.J."/>
            <person name="Sadzewicz L.K."/>
            <person name="Sengamalay N."/>
            <person name="Fraser C.M."/>
            <person name="Hine E."/>
            <person name="Shefchek K.A."/>
            <person name="Das S.P."/>
            <person name="Tettelin H."/>
        </authorList>
    </citation>
    <scope>NUCLEOTIDE SEQUENCE [LARGE SCALE GENOMIC DNA]</scope>
    <source>
        <strain evidence="2 3">21</strain>
    </source>
</reference>
<dbReference type="Proteomes" id="UP000020103">
    <property type="component" value="Unassembled WGS sequence"/>
</dbReference>
<evidence type="ECO:0000313" key="2">
    <source>
        <dbReference type="EMBL" id="EUA45875.1"/>
    </source>
</evidence>
<dbReference type="Gene3D" id="3.40.50.300">
    <property type="entry name" value="P-loop containing nucleotide triphosphate hydrolases"/>
    <property type="match status" value="1"/>
</dbReference>
<dbReference type="EMBL" id="JAOF01000001">
    <property type="protein sequence ID" value="EUA45875.1"/>
    <property type="molecule type" value="Genomic_DNA"/>
</dbReference>
<dbReference type="PANTHER" id="PTHR32182">
    <property type="entry name" value="DNA REPLICATION AND REPAIR PROTEIN RECF"/>
    <property type="match status" value="1"/>
</dbReference>